<dbReference type="Gene3D" id="3.40.630.30">
    <property type="match status" value="1"/>
</dbReference>
<dbReference type="RefSeq" id="WP_085214009.1">
    <property type="nucleotide sequence ID" value="NZ_FXAM01000001.1"/>
</dbReference>
<dbReference type="EMBL" id="FXAM01000001">
    <property type="protein sequence ID" value="SMF95627.1"/>
    <property type="molecule type" value="Genomic_DNA"/>
</dbReference>
<reference evidence="1 2" key="1">
    <citation type="submission" date="2016-12" db="EMBL/GenBank/DDBJ databases">
        <authorList>
            <person name="Song W.-J."/>
            <person name="Kurnit D.M."/>
        </authorList>
    </citation>
    <scope>NUCLEOTIDE SEQUENCE [LARGE SCALE GENOMIC DNA]</scope>
    <source>
        <strain evidence="1 2">175</strain>
    </source>
</reference>
<evidence type="ECO:0008006" key="3">
    <source>
        <dbReference type="Google" id="ProtNLM"/>
    </source>
</evidence>
<evidence type="ECO:0000313" key="2">
    <source>
        <dbReference type="Proteomes" id="UP000192923"/>
    </source>
</evidence>
<dbReference type="STRING" id="1760988.SAMN02949497_2992"/>
<dbReference type="Proteomes" id="UP000192923">
    <property type="component" value="Unassembled WGS sequence"/>
</dbReference>
<dbReference type="SUPFAM" id="SSF55729">
    <property type="entry name" value="Acyl-CoA N-acyltransferases (Nat)"/>
    <property type="match status" value="1"/>
</dbReference>
<organism evidence="1 2">
    <name type="scientific">Methylomagnum ishizawai</name>
    <dbReference type="NCBI Taxonomy" id="1760988"/>
    <lineage>
        <taxon>Bacteria</taxon>
        <taxon>Pseudomonadati</taxon>
        <taxon>Pseudomonadota</taxon>
        <taxon>Gammaproteobacteria</taxon>
        <taxon>Methylococcales</taxon>
        <taxon>Methylococcaceae</taxon>
        <taxon>Methylomagnum</taxon>
    </lineage>
</organism>
<dbReference type="OrthoDB" id="5571267at2"/>
<name>A0A1Y6CZ32_9GAMM</name>
<keyword evidence="2" id="KW-1185">Reference proteome</keyword>
<gene>
    <name evidence="1" type="ORF">SAMN02949497_2992</name>
</gene>
<dbReference type="AlphaFoldDB" id="A0A1Y6CZ32"/>
<dbReference type="InterPro" id="IPR016181">
    <property type="entry name" value="Acyl_CoA_acyltransferase"/>
</dbReference>
<accession>A0A1Y6CZ32</accession>
<protein>
    <recommendedName>
        <fullName evidence="3">N-acetyltransferase domain-containing protein</fullName>
    </recommendedName>
</protein>
<proteinExistence type="predicted"/>
<evidence type="ECO:0000313" key="1">
    <source>
        <dbReference type="EMBL" id="SMF95627.1"/>
    </source>
</evidence>
<sequence length="280" mass="31584">MPPVIEPITADNLPGFAAFLHENLNPAFRADQWEAFFRGQWTPEPPNHGFLLRDGDRIVGGIGALYADRVIRGQPERFCNITSWCVLDAYRKQSMKLAMAVVAQPGFHFTDFSPTQVVAGTLRFLKFKPLDDRQAVVFNVPGFSGGKILDREDELKAQFGPENLAVYRDHAGFPWLKHLALGNADAWCHVIYKRTRFKGLPAAKILHLSDPGVFERNLGKLRSYFLRHGLATTHVECRRLNGQPWPSKLRSGFIPKLYLSSTLADTDIDYLYSESVALDL</sequence>